<dbReference type="Pfam" id="PF00646">
    <property type="entry name" value="F-box"/>
    <property type="match status" value="1"/>
</dbReference>
<keyword evidence="5" id="KW-0328">Glycosyltransferase</keyword>
<dbReference type="CDD" id="cd22160">
    <property type="entry name" value="F-box_AtFBL13-like"/>
    <property type="match status" value="1"/>
</dbReference>
<evidence type="ECO:0000256" key="9">
    <source>
        <dbReference type="ARBA" id="ARBA00022989"/>
    </source>
</evidence>
<evidence type="ECO:0000256" key="8">
    <source>
        <dbReference type="ARBA" id="ARBA00022824"/>
    </source>
</evidence>
<dbReference type="OrthoDB" id="2276068at2759"/>
<dbReference type="SUPFAM" id="SSF81383">
    <property type="entry name" value="F-box domain"/>
    <property type="match status" value="1"/>
</dbReference>
<keyword evidence="6" id="KW-0808">Transferase</keyword>
<dbReference type="AlphaFoldDB" id="A0A8X7W963"/>
<dbReference type="PANTHER" id="PTHR45919">
    <property type="entry name" value="GDP-MAN:MAN(3)GLCNAC(2)-PP-DOL ALPHA-1,2-MANNOSYLTRANSFERASE"/>
    <property type="match status" value="1"/>
</dbReference>
<dbReference type="GO" id="GO:0006487">
    <property type="term" value="P:protein N-linked glycosylation"/>
    <property type="evidence" value="ECO:0007669"/>
    <property type="project" value="TreeGrafter"/>
</dbReference>
<feature type="domain" description="F-box" evidence="12">
    <location>
        <begin position="34"/>
        <end position="84"/>
    </location>
</feature>
<dbReference type="PANTHER" id="PTHR45919:SF1">
    <property type="entry name" value="GDP-MAN:MAN(3)GLCNAC(2)-PP-DOL ALPHA-1,2-MANNOSYLTRANSFERASE"/>
    <property type="match status" value="1"/>
</dbReference>
<evidence type="ECO:0000313" key="14">
    <source>
        <dbReference type="Proteomes" id="UP000886595"/>
    </source>
</evidence>
<dbReference type="Proteomes" id="UP000886595">
    <property type="component" value="Unassembled WGS sequence"/>
</dbReference>
<evidence type="ECO:0000256" key="6">
    <source>
        <dbReference type="ARBA" id="ARBA00022679"/>
    </source>
</evidence>
<accession>A0A8X7W963</accession>
<evidence type="ECO:0000256" key="7">
    <source>
        <dbReference type="ARBA" id="ARBA00022692"/>
    </source>
</evidence>
<protein>
    <recommendedName>
        <fullName evidence="4">GDP-Man:Man(3)GlcNAc(2)-PP-Dol alpha-1,2-mannosyltransferase</fullName>
        <ecNumber evidence="3">2.4.1.131</ecNumber>
    </recommendedName>
</protein>
<evidence type="ECO:0000313" key="13">
    <source>
        <dbReference type="EMBL" id="KAG2326313.1"/>
    </source>
</evidence>
<evidence type="ECO:0000256" key="1">
    <source>
        <dbReference type="ARBA" id="ARBA00004389"/>
    </source>
</evidence>
<keyword evidence="9" id="KW-1133">Transmembrane helix</keyword>
<dbReference type="GO" id="GO:0004377">
    <property type="term" value="F:GDP-Man:Man(3)GlcNAc(2)-PP-Dol alpha-1,2-mannosyltransferase activity"/>
    <property type="evidence" value="ECO:0007669"/>
    <property type="project" value="UniProtKB-EC"/>
</dbReference>
<keyword evidence="8" id="KW-0256">Endoplasmic reticulum</keyword>
<evidence type="ECO:0000256" key="10">
    <source>
        <dbReference type="ARBA" id="ARBA00023136"/>
    </source>
</evidence>
<dbReference type="EMBL" id="JAAMPC010000002">
    <property type="protein sequence ID" value="KAG2326313.1"/>
    <property type="molecule type" value="Genomic_DNA"/>
</dbReference>
<dbReference type="InterPro" id="IPR031814">
    <property type="entry name" value="ALG11_N"/>
</dbReference>
<keyword evidence="7" id="KW-0812">Transmembrane</keyword>
<dbReference type="InterPro" id="IPR032675">
    <property type="entry name" value="LRR_dom_sf"/>
</dbReference>
<name>A0A8X7W963_BRACI</name>
<dbReference type="Pfam" id="PF00534">
    <property type="entry name" value="Glycos_transf_1"/>
    <property type="match status" value="1"/>
</dbReference>
<dbReference type="InterPro" id="IPR055411">
    <property type="entry name" value="LRR_FXL15/At3g58940/PEG3-like"/>
</dbReference>
<dbReference type="PROSITE" id="PS50181">
    <property type="entry name" value="FBOX"/>
    <property type="match status" value="1"/>
</dbReference>
<dbReference type="Gene3D" id="1.20.1280.50">
    <property type="match status" value="1"/>
</dbReference>
<dbReference type="InterPro" id="IPR036047">
    <property type="entry name" value="F-box-like_dom_sf"/>
</dbReference>
<dbReference type="FunFam" id="3.40.50.2000:FF:000156">
    <property type="entry name" value="GDP-Man:Man(3)GlcNAc(2)-PP-Dol alpha-1,2-mannosyltransferase"/>
    <property type="match status" value="1"/>
</dbReference>
<dbReference type="InterPro" id="IPR038013">
    <property type="entry name" value="ALG11"/>
</dbReference>
<evidence type="ECO:0000256" key="11">
    <source>
        <dbReference type="ARBA" id="ARBA00045065"/>
    </source>
</evidence>
<organism evidence="13 14">
    <name type="scientific">Brassica carinata</name>
    <name type="common">Ethiopian mustard</name>
    <name type="synonym">Abyssinian cabbage</name>
    <dbReference type="NCBI Taxonomy" id="52824"/>
    <lineage>
        <taxon>Eukaryota</taxon>
        <taxon>Viridiplantae</taxon>
        <taxon>Streptophyta</taxon>
        <taxon>Embryophyta</taxon>
        <taxon>Tracheophyta</taxon>
        <taxon>Spermatophyta</taxon>
        <taxon>Magnoliopsida</taxon>
        <taxon>eudicotyledons</taxon>
        <taxon>Gunneridae</taxon>
        <taxon>Pentapetalae</taxon>
        <taxon>rosids</taxon>
        <taxon>malvids</taxon>
        <taxon>Brassicales</taxon>
        <taxon>Brassicaceae</taxon>
        <taxon>Brassiceae</taxon>
        <taxon>Brassica</taxon>
    </lineage>
</organism>
<dbReference type="Pfam" id="PF15924">
    <property type="entry name" value="ALG11_N"/>
    <property type="match status" value="1"/>
</dbReference>
<dbReference type="Gene3D" id="3.80.10.10">
    <property type="entry name" value="Ribonuclease Inhibitor"/>
    <property type="match status" value="1"/>
</dbReference>
<dbReference type="GO" id="GO:0005789">
    <property type="term" value="C:endoplasmic reticulum membrane"/>
    <property type="evidence" value="ECO:0007669"/>
    <property type="project" value="UniProtKB-SubCell"/>
</dbReference>
<evidence type="ECO:0000256" key="2">
    <source>
        <dbReference type="ARBA" id="ARBA00004922"/>
    </source>
</evidence>
<keyword evidence="10" id="KW-0472">Membrane</keyword>
<dbReference type="InterPro" id="IPR053781">
    <property type="entry name" value="F-box_AtFBL13-like"/>
</dbReference>
<evidence type="ECO:0000256" key="5">
    <source>
        <dbReference type="ARBA" id="ARBA00022676"/>
    </source>
</evidence>
<evidence type="ECO:0000256" key="4">
    <source>
        <dbReference type="ARBA" id="ARBA00022018"/>
    </source>
</evidence>
<comment type="catalytic activity">
    <reaction evidence="11">
        <text>an alpha-D-Man-(1-&gt;3)-[alpha-D-Man-(1-&gt;6)]-beta-D-Man-(1-&gt;4)-beta-D-GlcNAc-(1-&gt;4)-alpha-D-GlcNAc-diphospho-di-trans,poly-cis-dolichol + 2 GDP-alpha-D-mannose = an alpha-D-Man-(1-&gt;2)-alpha-D-Man-(1-&gt;2)-alpha-D-Man-(1-&gt;3)-[alpha-D-Man-(1-&gt;6)]-beta-D-Man-(1-&gt;4)-beta-D-GlcNAc-(1-&gt;4)-alpha-D-GlcNAc-diphospho-di-trans,poly-cis-dolichol + 2 GDP + 2 H(+)</text>
        <dbReference type="Rhea" id="RHEA:29523"/>
        <dbReference type="Rhea" id="RHEA-COMP:19515"/>
        <dbReference type="Rhea" id="RHEA-COMP:19516"/>
        <dbReference type="ChEBI" id="CHEBI:15378"/>
        <dbReference type="ChEBI" id="CHEBI:57527"/>
        <dbReference type="ChEBI" id="CHEBI:58189"/>
        <dbReference type="ChEBI" id="CHEBI:132511"/>
        <dbReference type="ChEBI" id="CHEBI:132515"/>
        <dbReference type="EC" id="2.4.1.131"/>
    </reaction>
    <physiologicalReaction direction="left-to-right" evidence="11">
        <dbReference type="Rhea" id="RHEA:29524"/>
    </physiologicalReaction>
</comment>
<gene>
    <name evidence="13" type="ORF">Bca52824_009041</name>
</gene>
<proteinExistence type="predicted"/>
<dbReference type="Pfam" id="PF24758">
    <property type="entry name" value="LRR_At5g56370"/>
    <property type="match status" value="1"/>
</dbReference>
<dbReference type="SUPFAM" id="SSF53756">
    <property type="entry name" value="UDP-Glycosyltransferase/glycogen phosphorylase"/>
    <property type="match status" value="1"/>
</dbReference>
<dbReference type="InterPro" id="IPR001810">
    <property type="entry name" value="F-box_dom"/>
</dbReference>
<dbReference type="EC" id="2.4.1.131" evidence="3"/>
<dbReference type="Gene3D" id="3.40.50.2000">
    <property type="entry name" value="Glycogen Phosphorylase B"/>
    <property type="match status" value="1"/>
</dbReference>
<comment type="subcellular location">
    <subcellularLocation>
        <location evidence="1">Endoplasmic reticulum membrane</location>
        <topology evidence="1">Single-pass membrane protein</topology>
    </subcellularLocation>
</comment>
<comment type="caution">
    <text evidence="13">The sequence shown here is derived from an EMBL/GenBank/DDBJ whole genome shotgun (WGS) entry which is preliminary data.</text>
</comment>
<dbReference type="InterPro" id="IPR001296">
    <property type="entry name" value="Glyco_trans_1"/>
</dbReference>
<evidence type="ECO:0000259" key="12">
    <source>
        <dbReference type="PROSITE" id="PS50181"/>
    </source>
</evidence>
<evidence type="ECO:0000256" key="3">
    <source>
        <dbReference type="ARBA" id="ARBA00012645"/>
    </source>
</evidence>
<dbReference type="SUPFAM" id="SSF52058">
    <property type="entry name" value="L domain-like"/>
    <property type="match status" value="1"/>
</dbReference>
<keyword evidence="14" id="KW-1185">Reference proteome</keyword>
<sequence length="779" mass="88305">MVDEGGNGDGAIAALRIYGHQDHKTKARDSSDGVDSISSLPDVILHTILSSLPTEIAIKTSILSKRWRHVWSHTPCLSFDWIRPHGPKGDIINKILDRYKARKVMSFKLSASLQYDIPYVDRWIEFAMSRNVENMSLEFGYSGDHKYHVPDSFYISNSFKQLSVKYSSIDLKLPSFPVSWTSLKILYLKSCKVSEECMDKILSGCPILESLTLHFCDKLLVLDLSKSLSLRTLVVDRNIWVPGPKQIIAPHIHCLKLKNSQLPCTLVDVSSVKEARMEICFCALEDLKADFLQAMVLRMLEKLQNVDKLAFGENFLTVLTLAELRRVPIPNLKVKDLTLETMISQKSRKQAVGFFHPYTNDGGGGERVLWCAVKAIQEETPDLDCIVFTGDHDSSSDSLSRRAVDRFGVNLLSPPKVIHLNKRKWIEEATYPRFTMIGQSLGSVYLAWEALRKFTPLYFVDTSGYAFTYPLARLFGCKVVCYTHYPTISLDMISRVRSRNSMYNNDASIAKSNWLSTCKVVYYRAFSWLYGMVGSCTHLAMVNSSWTKSHIEVLWRIPERIRRVYPPCDTSGLQTLPLERSSDPPVFISVAQFRPEKAHMLQLEAFSLALEKLDPGVPRPKLQFVGSCRNESDEERLQKLKDRAVELKVNGDVEFYKNAMYRELVALLGNAVAGMHGMIDEHFGISVVEYMAAGAIPIAHNSAGPKMDIVLEEDGQRTGFLAETMEEYAEAIVEVVKMSETERVKMAESARKRARRFSEQRFSEDFKTAIRPVFTCAKK</sequence>
<dbReference type="CDD" id="cd03806">
    <property type="entry name" value="GT4_ALG11-like"/>
    <property type="match status" value="1"/>
</dbReference>
<comment type="pathway">
    <text evidence="2">Protein modification; protein glycosylation.</text>
</comment>
<reference evidence="13 14" key="1">
    <citation type="submission" date="2020-02" db="EMBL/GenBank/DDBJ databases">
        <authorList>
            <person name="Ma Q."/>
            <person name="Huang Y."/>
            <person name="Song X."/>
            <person name="Pei D."/>
        </authorList>
    </citation>
    <scope>NUCLEOTIDE SEQUENCE [LARGE SCALE GENOMIC DNA]</scope>
    <source>
        <strain evidence="13">Sxm20200214</strain>
        <tissue evidence="13">Leaf</tissue>
    </source>
</reference>